<protein>
    <recommendedName>
        <fullName evidence="9">O-acyltransferase</fullName>
    </recommendedName>
</protein>
<keyword evidence="13" id="KW-1185">Reference proteome</keyword>
<evidence type="ECO:0000256" key="9">
    <source>
        <dbReference type="PIRNR" id="PIRNR000439"/>
    </source>
</evidence>
<feature type="compositionally biased region" description="Basic and acidic residues" evidence="10">
    <location>
        <begin position="13"/>
        <end position="22"/>
    </location>
</feature>
<organism evidence="12 13">
    <name type="scientific">Allacma fusca</name>
    <dbReference type="NCBI Taxonomy" id="39272"/>
    <lineage>
        <taxon>Eukaryota</taxon>
        <taxon>Metazoa</taxon>
        <taxon>Ecdysozoa</taxon>
        <taxon>Arthropoda</taxon>
        <taxon>Hexapoda</taxon>
        <taxon>Collembola</taxon>
        <taxon>Symphypleona</taxon>
        <taxon>Sminthuridae</taxon>
        <taxon>Allacma</taxon>
    </lineage>
</organism>
<dbReference type="EMBL" id="CAJVCH010524804">
    <property type="protein sequence ID" value="CAG7821905.1"/>
    <property type="molecule type" value="Genomic_DNA"/>
</dbReference>
<name>A0A8J2KYS4_9HEXA</name>
<dbReference type="InterPro" id="IPR004299">
    <property type="entry name" value="MBOAT_fam"/>
</dbReference>
<evidence type="ECO:0000256" key="3">
    <source>
        <dbReference type="ARBA" id="ARBA00022679"/>
    </source>
</evidence>
<feature type="transmembrane region" description="Helical" evidence="11">
    <location>
        <begin position="175"/>
        <end position="195"/>
    </location>
</feature>
<evidence type="ECO:0000256" key="10">
    <source>
        <dbReference type="SAM" id="MobiDB-lite"/>
    </source>
</evidence>
<feature type="region of interest" description="Disordered" evidence="10">
    <location>
        <begin position="1"/>
        <end position="37"/>
    </location>
</feature>
<feature type="transmembrane region" description="Helical" evidence="11">
    <location>
        <begin position="460"/>
        <end position="479"/>
    </location>
</feature>
<dbReference type="Proteomes" id="UP000708208">
    <property type="component" value="Unassembled WGS sequence"/>
</dbReference>
<evidence type="ECO:0000256" key="7">
    <source>
        <dbReference type="ARBA" id="ARBA00023136"/>
    </source>
</evidence>
<evidence type="ECO:0000256" key="11">
    <source>
        <dbReference type="SAM" id="Phobius"/>
    </source>
</evidence>
<feature type="transmembrane region" description="Helical" evidence="11">
    <location>
        <begin position="105"/>
        <end position="129"/>
    </location>
</feature>
<evidence type="ECO:0000256" key="5">
    <source>
        <dbReference type="ARBA" id="ARBA00022824"/>
    </source>
</evidence>
<reference evidence="12" key="1">
    <citation type="submission" date="2021-06" db="EMBL/GenBank/DDBJ databases">
        <authorList>
            <person name="Hodson N. C."/>
            <person name="Mongue J. A."/>
            <person name="Jaron S. K."/>
        </authorList>
    </citation>
    <scope>NUCLEOTIDE SEQUENCE</scope>
</reference>
<dbReference type="GO" id="GO:0008203">
    <property type="term" value="P:cholesterol metabolic process"/>
    <property type="evidence" value="ECO:0007669"/>
    <property type="project" value="TreeGrafter"/>
</dbReference>
<keyword evidence="6 11" id="KW-1133">Transmembrane helix</keyword>
<feature type="region of interest" description="Disordered" evidence="10">
    <location>
        <begin position="220"/>
        <end position="244"/>
    </location>
</feature>
<dbReference type="OrthoDB" id="10039049at2759"/>
<evidence type="ECO:0000313" key="13">
    <source>
        <dbReference type="Proteomes" id="UP000708208"/>
    </source>
</evidence>
<dbReference type="PANTHER" id="PTHR10408:SF8">
    <property type="entry name" value="O-ACYLTRANSFERASE"/>
    <property type="match status" value="1"/>
</dbReference>
<dbReference type="PANTHER" id="PTHR10408">
    <property type="entry name" value="STEROL O-ACYLTRANSFERASE"/>
    <property type="match status" value="1"/>
</dbReference>
<evidence type="ECO:0000313" key="12">
    <source>
        <dbReference type="EMBL" id="CAG7821905.1"/>
    </source>
</evidence>
<dbReference type="Pfam" id="PF03062">
    <property type="entry name" value="MBOAT"/>
    <property type="match status" value="1"/>
</dbReference>
<keyword evidence="5 9" id="KW-0256">Endoplasmic reticulum</keyword>
<keyword evidence="4 11" id="KW-0812">Transmembrane</keyword>
<dbReference type="AlphaFoldDB" id="A0A8J2KYS4"/>
<dbReference type="PIRSF" id="PIRSF000439">
    <property type="entry name" value="Oat_ACAT_DAG_ARE"/>
    <property type="match status" value="1"/>
</dbReference>
<feature type="transmembrane region" description="Helical" evidence="11">
    <location>
        <begin position="310"/>
        <end position="328"/>
    </location>
</feature>
<keyword evidence="8 9" id="KW-0012">Acyltransferase</keyword>
<comment type="similarity">
    <text evidence="2 9">Belongs to the membrane-bound acyltransferase family. Sterol o-acyltransferase subfamily.</text>
</comment>
<evidence type="ECO:0000256" key="8">
    <source>
        <dbReference type="ARBA" id="ARBA00023315"/>
    </source>
</evidence>
<evidence type="ECO:0000256" key="6">
    <source>
        <dbReference type="ARBA" id="ARBA00022989"/>
    </source>
</evidence>
<dbReference type="GO" id="GO:0008374">
    <property type="term" value="F:O-acyltransferase activity"/>
    <property type="evidence" value="ECO:0007669"/>
    <property type="project" value="InterPro"/>
</dbReference>
<dbReference type="GO" id="GO:0005789">
    <property type="term" value="C:endoplasmic reticulum membrane"/>
    <property type="evidence" value="ECO:0007669"/>
    <property type="project" value="UniProtKB-SubCell"/>
</dbReference>
<accession>A0A8J2KYS4</accession>
<feature type="transmembrane region" description="Helical" evidence="11">
    <location>
        <begin position="491"/>
        <end position="509"/>
    </location>
</feature>
<evidence type="ECO:0000256" key="1">
    <source>
        <dbReference type="ARBA" id="ARBA00004477"/>
    </source>
</evidence>
<evidence type="ECO:0000256" key="4">
    <source>
        <dbReference type="ARBA" id="ARBA00022692"/>
    </source>
</evidence>
<feature type="transmembrane region" description="Helical" evidence="11">
    <location>
        <begin position="348"/>
        <end position="370"/>
    </location>
</feature>
<feature type="transmembrane region" description="Helical" evidence="11">
    <location>
        <begin position="66"/>
        <end position="85"/>
    </location>
</feature>
<feature type="transmembrane region" description="Helical" evidence="11">
    <location>
        <begin position="149"/>
        <end position="169"/>
    </location>
</feature>
<keyword evidence="7 9" id="KW-0472">Membrane</keyword>
<comment type="caution">
    <text evidence="12">The sequence shown here is derived from an EMBL/GenBank/DDBJ whole genome shotgun (WGS) entry which is preliminary data.</text>
</comment>
<proteinExistence type="inferred from homology"/>
<keyword evidence="3 9" id="KW-0808">Transferase</keyword>
<evidence type="ECO:0000256" key="2">
    <source>
        <dbReference type="ARBA" id="ARBA00009010"/>
    </source>
</evidence>
<comment type="subcellular location">
    <subcellularLocation>
        <location evidence="1 9">Endoplasmic reticulum membrane</location>
        <topology evidence="1 9">Multi-pass membrane protein</topology>
    </subcellularLocation>
</comment>
<gene>
    <name evidence="12" type="ORF">AFUS01_LOCUS32210</name>
</gene>
<dbReference type="InterPro" id="IPR014371">
    <property type="entry name" value="Oat_ACAT_DAG_ARE"/>
</dbReference>
<sequence length="542" mass="62941">MGGSSEGDSIMGDVRDNSEPLESKSGGNHIKSYKKRSKTLPEKEFRLRQSILTELMEQKHFQACHNFIIALMVHYALGGIVTDFVESGSLDLGLTNAKNLFGKPILWLKLVVLLHLTPMLVLYPGFYLWANYRSQKYFNSTRHLLDKCFYLFLTGIFLMVFYIPIRVHFQDERIPYGACAVVVIEQLRISMKMYAFARTNIKRILNPSVSPALKSKLEEHVSSNKHRGSDLTGPQSNENLRNRKNKEIIKGEETETDFSTHRSAHPASEFKSFDEDILCPDFSKLLYFLYAPTLIYRDHYPRNNIRRWDFIGWHLAHMFGCVMFYSLVQHRFGYVLLQNFGPHNPMTFKELVSIGFCQIIVGISAMYLGWVTMLHSMQNVFAELLRFGDRGFYKAWWCCTSMGEYHRTWNTPVQDFLYNYVYKEAWEKGLGQKAKWLPTLLVFVLSNIFHEYAMSFACQFFCPVMGLLFMGPGTFLTFLPNKKFPQLGNIFMLYSFSLGYAFFHIFYMVEHFARVNDCPGASTPLLDFFIPRFLTCGAVKWN</sequence>